<evidence type="ECO:0000313" key="4">
    <source>
        <dbReference type="Proteomes" id="UP000198733"/>
    </source>
</evidence>
<evidence type="ECO:0000313" key="3">
    <source>
        <dbReference type="EMBL" id="SER00346.1"/>
    </source>
</evidence>
<evidence type="ECO:0000256" key="1">
    <source>
        <dbReference type="SAM" id="Coils"/>
    </source>
</evidence>
<feature type="transmembrane region" description="Helical" evidence="2">
    <location>
        <begin position="71"/>
        <end position="89"/>
    </location>
</feature>
<dbReference type="SUPFAM" id="SSF58100">
    <property type="entry name" value="Bacterial hemolysins"/>
    <property type="match status" value="1"/>
</dbReference>
<keyword evidence="2" id="KW-0472">Membrane</keyword>
<keyword evidence="2" id="KW-0812">Transmembrane</keyword>
<proteinExistence type="predicted"/>
<comment type="caution">
    <text evidence="3">The sequence shown here is derived from an EMBL/GenBank/DDBJ whole genome shotgun (WGS) entry which is preliminary data.</text>
</comment>
<organism evidence="3 4">
    <name type="scientific">Virgibacillus subterraneus</name>
    <dbReference type="NCBI Taxonomy" id="621109"/>
    <lineage>
        <taxon>Bacteria</taxon>
        <taxon>Bacillati</taxon>
        <taxon>Bacillota</taxon>
        <taxon>Bacilli</taxon>
        <taxon>Bacillales</taxon>
        <taxon>Bacillaceae</taxon>
        <taxon>Virgibacillus</taxon>
    </lineage>
</organism>
<keyword evidence="1" id="KW-0175">Coiled coil</keyword>
<dbReference type="EMBL" id="FOEH01000009">
    <property type="protein sequence ID" value="SER00346.1"/>
    <property type="molecule type" value="Genomic_DNA"/>
</dbReference>
<accession>A0A1H9KMF3</accession>
<dbReference type="Proteomes" id="UP000198733">
    <property type="component" value="Unassembled WGS sequence"/>
</dbReference>
<keyword evidence="4" id="KW-1185">Reference proteome</keyword>
<reference evidence="3 4" key="1">
    <citation type="submission" date="2016-10" db="EMBL/GenBank/DDBJ databases">
        <authorList>
            <person name="Varghese N."/>
            <person name="Submissions S."/>
        </authorList>
    </citation>
    <scope>NUCLEOTIDE SEQUENCE [LARGE SCALE GENOMIC DNA]</scope>
    <source>
        <strain evidence="3 4">CGMCC 1.7734</strain>
    </source>
</reference>
<evidence type="ECO:0000256" key="2">
    <source>
        <dbReference type="SAM" id="Phobius"/>
    </source>
</evidence>
<dbReference type="InterPro" id="IPR019715">
    <property type="entry name" value="Haemolysin_XhlA"/>
</dbReference>
<dbReference type="RefSeq" id="WP_092506363.1">
    <property type="nucleotide sequence ID" value="NZ_FOEH01000009.1"/>
</dbReference>
<sequence>MSEEMDNVDVWKESIQQDISDLKQDQKQLRSDVDSLKFNDIKQDEKITSLQTTLTSIQDDTKWIRRMITKAIVSAVITGVIGGAIALFFTKF</sequence>
<feature type="coiled-coil region" evidence="1">
    <location>
        <begin position="12"/>
        <end position="39"/>
    </location>
</feature>
<name>A0A1H9KMF3_9BACI</name>
<protein>
    <submittedName>
        <fullName evidence="3">Haemolysin XhlA</fullName>
    </submittedName>
</protein>
<gene>
    <name evidence="3" type="ORF">SAMN05216232_3931</name>
</gene>
<dbReference type="Pfam" id="PF10779">
    <property type="entry name" value="XhlA"/>
    <property type="match status" value="1"/>
</dbReference>
<keyword evidence="2" id="KW-1133">Transmembrane helix</keyword>